<feature type="domain" description="4Fe-4S ferredoxin-type" evidence="7">
    <location>
        <begin position="1"/>
        <end position="22"/>
    </location>
</feature>
<dbReference type="SUPFAM" id="SSF46548">
    <property type="entry name" value="alpha-helical ferredoxin"/>
    <property type="match status" value="1"/>
</dbReference>
<proteinExistence type="predicted"/>
<dbReference type="PANTHER" id="PTHR32479">
    <property type="entry name" value="GLYCOLATE OXIDASE IRON-SULFUR SUBUNIT"/>
    <property type="match status" value="1"/>
</dbReference>
<dbReference type="PROSITE" id="PS51379">
    <property type="entry name" value="4FE4S_FER_2"/>
    <property type="match status" value="1"/>
</dbReference>
<evidence type="ECO:0000256" key="6">
    <source>
        <dbReference type="PIRNR" id="PIRNR000139"/>
    </source>
</evidence>
<dbReference type="InterPro" id="IPR012257">
    <property type="entry name" value="Glc_ox_4Fe-4S"/>
</dbReference>
<evidence type="ECO:0000256" key="4">
    <source>
        <dbReference type="ARBA" id="ARBA00023004"/>
    </source>
</evidence>
<evidence type="ECO:0000256" key="1">
    <source>
        <dbReference type="ARBA" id="ARBA00022485"/>
    </source>
</evidence>
<keyword evidence="9" id="KW-1185">Reference proteome</keyword>
<name>A0A7G6E885_THEFR</name>
<keyword evidence="5 6" id="KW-0411">Iron-sulfur</keyword>
<dbReference type="Gene3D" id="1.10.1060.10">
    <property type="entry name" value="Alpha-helical ferredoxin"/>
    <property type="match status" value="1"/>
</dbReference>
<dbReference type="GO" id="GO:0019154">
    <property type="term" value="F:glycolate dehydrogenase activity"/>
    <property type="evidence" value="ECO:0007669"/>
    <property type="project" value="UniProtKB-EC"/>
</dbReference>
<dbReference type="Pfam" id="PF13183">
    <property type="entry name" value="Fer4_8"/>
    <property type="match status" value="1"/>
</dbReference>
<dbReference type="Pfam" id="PF02754">
    <property type="entry name" value="CCG"/>
    <property type="match status" value="2"/>
</dbReference>
<dbReference type="PIRSF" id="PIRSF000139">
    <property type="entry name" value="Glc_ox_4Fe-4S"/>
    <property type="match status" value="1"/>
</dbReference>
<keyword evidence="6" id="KW-0249">Electron transport</keyword>
<dbReference type="EC" id="1.1.99.14" evidence="6"/>
<dbReference type="KEGG" id="tfr:BR63_04205"/>
<keyword evidence="6" id="KW-0813">Transport</keyword>
<gene>
    <name evidence="8" type="ORF">BR63_04205</name>
</gene>
<keyword evidence="4 6" id="KW-0408">Iron</keyword>
<evidence type="ECO:0000256" key="5">
    <source>
        <dbReference type="ARBA" id="ARBA00023014"/>
    </source>
</evidence>
<comment type="catalytic activity">
    <reaction evidence="6">
        <text>glycolate + A = glyoxylate + AH2</text>
        <dbReference type="Rhea" id="RHEA:21264"/>
        <dbReference type="ChEBI" id="CHEBI:13193"/>
        <dbReference type="ChEBI" id="CHEBI:17499"/>
        <dbReference type="ChEBI" id="CHEBI:29805"/>
        <dbReference type="ChEBI" id="CHEBI:36655"/>
        <dbReference type="EC" id="1.1.99.14"/>
    </reaction>
</comment>
<organism evidence="8 9">
    <name type="scientific">Thermanaerosceptrum fracticalcis</name>
    <dbReference type="NCBI Taxonomy" id="1712410"/>
    <lineage>
        <taxon>Bacteria</taxon>
        <taxon>Bacillati</taxon>
        <taxon>Bacillota</taxon>
        <taxon>Clostridia</taxon>
        <taxon>Eubacteriales</taxon>
        <taxon>Peptococcaceae</taxon>
        <taxon>Thermanaerosceptrum</taxon>
    </lineage>
</organism>
<accession>A0A7G6E885</accession>
<sequence length="414" mass="45440">MKCMKCGNCQEVCPIYLEVRREPTVARGKIKLVEAVLDEKLAYRIGDGFAEKLALCLTCKACNAKCPCGVKVDKIILAARSAIAREKGLHPIKRMIFSVLKRGGLFDLGLRTGALLQGLAFKKHPTLFAGSPRFPVGLDMRRVVPPLASTPLRQQFPKEIKVQNPVKRVALFTGCVMNYVYTDQGKAIIDVLKENNVEVVIPEGQLCCGAPVYIHGDVGTAREMAKANIDAFSPEKFDYLVTACGTCGGSWQHYYQELLAEDKEGYGDKAGEIGKKTLDIADFIVKMIGLDPKKLGPVERTVTYHDPCHLNRGMGVSKSPRDILKAIPGLTFKEMKNADRCCGGAGSFSLTHYDLSMDIHKHKTEAIKATGASQVVTGCGACRMQLTDGFNRGNVNLEIVHTIMLLAESYRNRK</sequence>
<dbReference type="AlphaFoldDB" id="A0A7G6E885"/>
<dbReference type="OrthoDB" id="9794954at2"/>
<dbReference type="InterPro" id="IPR004017">
    <property type="entry name" value="Cys_rich_dom"/>
</dbReference>
<dbReference type="InterPro" id="IPR017900">
    <property type="entry name" value="4Fe4S_Fe_S_CS"/>
</dbReference>
<keyword evidence="3" id="KW-0677">Repeat</keyword>
<evidence type="ECO:0000313" key="9">
    <source>
        <dbReference type="Proteomes" id="UP000515847"/>
    </source>
</evidence>
<evidence type="ECO:0000259" key="7">
    <source>
        <dbReference type="PROSITE" id="PS51379"/>
    </source>
</evidence>
<comment type="function">
    <text evidence="6">Component of a complex that catalyzes the oxidation of glycolate to glyoxylate.</text>
</comment>
<keyword evidence="2 6" id="KW-0479">Metal-binding</keyword>
<comment type="catalytic activity">
    <reaction evidence="6">
        <text>(R)-lactate + A = pyruvate + AH2</text>
        <dbReference type="Rhea" id="RHEA:15089"/>
        <dbReference type="ChEBI" id="CHEBI:13193"/>
        <dbReference type="ChEBI" id="CHEBI:15361"/>
        <dbReference type="ChEBI" id="CHEBI:16004"/>
        <dbReference type="ChEBI" id="CHEBI:17499"/>
    </reaction>
</comment>
<dbReference type="EMBL" id="CP045798">
    <property type="protein sequence ID" value="QNB48289.1"/>
    <property type="molecule type" value="Genomic_DNA"/>
</dbReference>
<evidence type="ECO:0000256" key="2">
    <source>
        <dbReference type="ARBA" id="ARBA00022723"/>
    </source>
</evidence>
<reference evidence="8 9" key="1">
    <citation type="journal article" date="2019" name="Front. Microbiol.">
        <title>Thermoanaerosceptrum fracticalcis gen. nov. sp. nov., a Novel Fumarate-Fermenting Microorganism From a Deep Fractured Carbonate Aquifer of the US Great Basin.</title>
        <authorList>
            <person name="Hamilton-Brehm S.D."/>
            <person name="Stewart L.E."/>
            <person name="Zavarin M."/>
            <person name="Caldwell M."/>
            <person name="Lawson P.A."/>
            <person name="Onstott T.C."/>
            <person name="Grzymski J."/>
            <person name="Neveux I."/>
            <person name="Lollar B.S."/>
            <person name="Russell C.E."/>
            <person name="Moser D.P."/>
        </authorList>
    </citation>
    <scope>NUCLEOTIDE SEQUENCE [LARGE SCALE GENOMIC DNA]</scope>
    <source>
        <strain evidence="8 9">DRI-13</strain>
    </source>
</reference>
<dbReference type="PANTHER" id="PTHR32479:SF20">
    <property type="entry name" value="GLYCOLATE OXIDASE IRON-SULFUR SUBUNIT"/>
    <property type="match status" value="1"/>
</dbReference>
<dbReference type="InterPro" id="IPR009051">
    <property type="entry name" value="Helical_ferredxn"/>
</dbReference>
<dbReference type="InterPro" id="IPR017896">
    <property type="entry name" value="4Fe4S_Fe-S-bd"/>
</dbReference>
<dbReference type="GO" id="GO:0046872">
    <property type="term" value="F:metal ion binding"/>
    <property type="evidence" value="ECO:0007669"/>
    <property type="project" value="UniProtKB-UniRule"/>
</dbReference>
<protein>
    <recommendedName>
        <fullName evidence="6">Glycolate oxidase iron-sulfur subunit</fullName>
        <ecNumber evidence="6">1.1.99.14</ecNumber>
    </recommendedName>
</protein>
<dbReference type="GO" id="GO:0051539">
    <property type="term" value="F:4 iron, 4 sulfur cluster binding"/>
    <property type="evidence" value="ECO:0007669"/>
    <property type="project" value="UniProtKB-UniRule"/>
</dbReference>
<evidence type="ECO:0000313" key="8">
    <source>
        <dbReference type="EMBL" id="QNB48289.1"/>
    </source>
</evidence>
<comment type="cofactor">
    <cofactor evidence="6">
        <name>[4Fe-4S] cluster</name>
        <dbReference type="ChEBI" id="CHEBI:49883"/>
    </cofactor>
    <text evidence="6">Binds 2 [4Fe-4S] clusters.</text>
</comment>
<dbReference type="Proteomes" id="UP000515847">
    <property type="component" value="Chromosome"/>
</dbReference>
<evidence type="ECO:0000256" key="3">
    <source>
        <dbReference type="ARBA" id="ARBA00022737"/>
    </source>
</evidence>
<dbReference type="PROSITE" id="PS00198">
    <property type="entry name" value="4FE4S_FER_1"/>
    <property type="match status" value="2"/>
</dbReference>
<keyword evidence="1 6" id="KW-0004">4Fe-4S</keyword>